<comment type="caution">
    <text evidence="12">The sequence shown here is derived from an EMBL/GenBank/DDBJ whole genome shotgun (WGS) entry which is preliminary data.</text>
</comment>
<dbReference type="EC" id="6.1.1.1" evidence="1 8"/>
<keyword evidence="9" id="KW-0694">RNA-binding</keyword>
<dbReference type="Pfam" id="PF01479">
    <property type="entry name" value="S4"/>
    <property type="match status" value="1"/>
</dbReference>
<dbReference type="PANTHER" id="PTHR11766">
    <property type="entry name" value="TYROSYL-TRNA SYNTHETASE"/>
    <property type="match status" value="1"/>
</dbReference>
<dbReference type="SUPFAM" id="SSF52374">
    <property type="entry name" value="Nucleotidylyl transferase"/>
    <property type="match status" value="1"/>
</dbReference>
<dbReference type="InterPro" id="IPR002942">
    <property type="entry name" value="S4_RNA-bd"/>
</dbReference>
<dbReference type="AlphaFoldDB" id="A0A2M8KWC8"/>
<evidence type="ECO:0000256" key="3">
    <source>
        <dbReference type="ARBA" id="ARBA00022741"/>
    </source>
</evidence>
<dbReference type="CDD" id="cd00165">
    <property type="entry name" value="S4"/>
    <property type="match status" value="1"/>
</dbReference>
<dbReference type="GO" id="GO:0006437">
    <property type="term" value="P:tyrosyl-tRNA aminoacylation"/>
    <property type="evidence" value="ECO:0007669"/>
    <property type="project" value="UniProtKB-UniRule"/>
</dbReference>
<comment type="catalytic activity">
    <reaction evidence="7">
        <text>tRNA(Tyr) + L-tyrosine + ATP = L-tyrosyl-tRNA(Tyr) + AMP + diphosphate + H(+)</text>
        <dbReference type="Rhea" id="RHEA:10220"/>
        <dbReference type="Rhea" id="RHEA-COMP:9706"/>
        <dbReference type="Rhea" id="RHEA-COMP:9707"/>
        <dbReference type="ChEBI" id="CHEBI:15378"/>
        <dbReference type="ChEBI" id="CHEBI:30616"/>
        <dbReference type="ChEBI" id="CHEBI:33019"/>
        <dbReference type="ChEBI" id="CHEBI:58315"/>
        <dbReference type="ChEBI" id="CHEBI:78442"/>
        <dbReference type="ChEBI" id="CHEBI:78536"/>
        <dbReference type="ChEBI" id="CHEBI:456215"/>
        <dbReference type="EC" id="6.1.1.1"/>
    </reaction>
</comment>
<evidence type="ECO:0000256" key="6">
    <source>
        <dbReference type="ARBA" id="ARBA00023146"/>
    </source>
</evidence>
<dbReference type="GO" id="GO:0005829">
    <property type="term" value="C:cytosol"/>
    <property type="evidence" value="ECO:0007669"/>
    <property type="project" value="TreeGrafter"/>
</dbReference>
<dbReference type="Gene3D" id="1.10.240.10">
    <property type="entry name" value="Tyrosyl-Transfer RNA Synthetase"/>
    <property type="match status" value="1"/>
</dbReference>
<dbReference type="Pfam" id="PF00579">
    <property type="entry name" value="tRNA-synt_1b"/>
    <property type="match status" value="1"/>
</dbReference>
<dbReference type="Gene3D" id="3.40.50.620">
    <property type="entry name" value="HUPs"/>
    <property type="match status" value="1"/>
</dbReference>
<evidence type="ECO:0000313" key="12">
    <source>
        <dbReference type="EMBL" id="PJE64220.1"/>
    </source>
</evidence>
<evidence type="ECO:0000256" key="9">
    <source>
        <dbReference type="PROSITE-ProRule" id="PRU00182"/>
    </source>
</evidence>
<keyword evidence="2 10" id="KW-0436">Ligase</keyword>
<dbReference type="InterPro" id="IPR036986">
    <property type="entry name" value="S4_RNA-bd_sf"/>
</dbReference>
<keyword evidence="6 10" id="KW-0030">Aminoacyl-tRNA synthetase</keyword>
<dbReference type="GO" id="GO:0004831">
    <property type="term" value="F:tyrosine-tRNA ligase activity"/>
    <property type="evidence" value="ECO:0007669"/>
    <property type="project" value="UniProtKB-UniRule"/>
</dbReference>
<evidence type="ECO:0000256" key="10">
    <source>
        <dbReference type="RuleBase" id="RU363036"/>
    </source>
</evidence>
<dbReference type="SMART" id="SM00363">
    <property type="entry name" value="S4"/>
    <property type="match status" value="1"/>
</dbReference>
<keyword evidence="3 10" id="KW-0547">Nucleotide-binding</keyword>
<evidence type="ECO:0000256" key="8">
    <source>
        <dbReference type="NCBIfam" id="TIGR00234"/>
    </source>
</evidence>
<dbReference type="SUPFAM" id="SSF55174">
    <property type="entry name" value="Alpha-L RNA-binding motif"/>
    <property type="match status" value="1"/>
</dbReference>
<sequence>MKDDISRRIDDLLARGVDEVIDKEHLRNRLNVSAGGGKALRVKLGIDPTSPHIHLGRAVQLLKLRDFQELGHQIVFIVGDFTGVIGDTSDKEVERPMLAKESVEKNMKTYLKQVGRILDMKKVEVRYNSEWLNNVSYQEITRQANVFSLHDFIGRKNIKDRLDAGKRISLRELLYPLMQGYDSVVIEADVEIGGTDQRFNILAGRTLQEEYGQEPQDIITSNLILGLDGRKMSSSWGNTINITDEPNDMYGKIMSMADGQIIPYFVHCTRIPMNTVKAYEEDMKNATNPRDIKMILAREITALYNGEKKAKEAEEYFTSVFQKKEIPKDIHSAHVHADESIDVVLFRLKLASSKSDARRLIRQGAVSLDGEKISKPEYMFKSGGILRVGKRHMIKVIYP</sequence>
<dbReference type="InterPro" id="IPR014729">
    <property type="entry name" value="Rossmann-like_a/b/a_fold"/>
</dbReference>
<accession>A0A2M8KWC8</accession>
<dbReference type="EMBL" id="PFEF01000008">
    <property type="protein sequence ID" value="PJE64220.1"/>
    <property type="molecule type" value="Genomic_DNA"/>
</dbReference>
<organism evidence="12 13">
    <name type="scientific">Candidatus Ryanbacteria bacterium CG10_big_fil_rev_8_21_14_0_10_43_42</name>
    <dbReference type="NCBI Taxonomy" id="1974864"/>
    <lineage>
        <taxon>Bacteria</taxon>
        <taxon>Candidatus Ryaniibacteriota</taxon>
    </lineage>
</organism>
<name>A0A2M8KWC8_9BACT</name>
<dbReference type="CDD" id="cd00805">
    <property type="entry name" value="TyrRS_core"/>
    <property type="match status" value="1"/>
</dbReference>
<reference evidence="13" key="1">
    <citation type="submission" date="2017-09" db="EMBL/GenBank/DDBJ databases">
        <title>Depth-based differentiation of microbial function through sediment-hosted aquifers and enrichment of novel symbionts in the deep terrestrial subsurface.</title>
        <authorList>
            <person name="Probst A.J."/>
            <person name="Ladd B."/>
            <person name="Jarett J.K."/>
            <person name="Geller-Mcgrath D.E."/>
            <person name="Sieber C.M.K."/>
            <person name="Emerson J.B."/>
            <person name="Anantharaman K."/>
            <person name="Thomas B.C."/>
            <person name="Malmstrom R."/>
            <person name="Stieglmeier M."/>
            <person name="Klingl A."/>
            <person name="Woyke T."/>
            <person name="Ryan C.M."/>
            <person name="Banfield J.F."/>
        </authorList>
    </citation>
    <scope>NUCLEOTIDE SEQUENCE [LARGE SCALE GENOMIC DNA]</scope>
</reference>
<evidence type="ECO:0000256" key="4">
    <source>
        <dbReference type="ARBA" id="ARBA00022840"/>
    </source>
</evidence>
<evidence type="ECO:0000256" key="7">
    <source>
        <dbReference type="ARBA" id="ARBA00048248"/>
    </source>
</evidence>
<keyword evidence="5 10" id="KW-0648">Protein biosynthesis</keyword>
<dbReference type="GO" id="GO:0005524">
    <property type="term" value="F:ATP binding"/>
    <property type="evidence" value="ECO:0007669"/>
    <property type="project" value="UniProtKB-KW"/>
</dbReference>
<dbReference type="PROSITE" id="PS50889">
    <property type="entry name" value="S4"/>
    <property type="match status" value="1"/>
</dbReference>
<evidence type="ECO:0000256" key="1">
    <source>
        <dbReference type="ARBA" id="ARBA00013160"/>
    </source>
</evidence>
<evidence type="ECO:0000256" key="5">
    <source>
        <dbReference type="ARBA" id="ARBA00022917"/>
    </source>
</evidence>
<gene>
    <name evidence="12" type="ORF">COU90_03930</name>
</gene>
<feature type="domain" description="RNA-binding S4" evidence="11">
    <location>
        <begin position="339"/>
        <end position="399"/>
    </location>
</feature>
<dbReference type="NCBIfam" id="TIGR00234">
    <property type="entry name" value="tyrS"/>
    <property type="match status" value="1"/>
</dbReference>
<dbReference type="GO" id="GO:0003723">
    <property type="term" value="F:RNA binding"/>
    <property type="evidence" value="ECO:0007669"/>
    <property type="project" value="UniProtKB-KW"/>
</dbReference>
<evidence type="ECO:0000313" key="13">
    <source>
        <dbReference type="Proteomes" id="UP000229098"/>
    </source>
</evidence>
<dbReference type="PANTHER" id="PTHR11766:SF1">
    <property type="entry name" value="TYROSINE--TRNA LIGASE"/>
    <property type="match status" value="1"/>
</dbReference>
<proteinExistence type="inferred from homology"/>
<dbReference type="PRINTS" id="PR01040">
    <property type="entry name" value="TRNASYNTHTYR"/>
</dbReference>
<dbReference type="Proteomes" id="UP000229098">
    <property type="component" value="Unassembled WGS sequence"/>
</dbReference>
<evidence type="ECO:0000259" key="11">
    <source>
        <dbReference type="SMART" id="SM00363"/>
    </source>
</evidence>
<protein>
    <recommendedName>
        <fullName evidence="1 8">Tyrosine--tRNA ligase</fullName>
        <ecNumber evidence="1 8">6.1.1.1</ecNumber>
    </recommendedName>
</protein>
<dbReference type="InterPro" id="IPR024088">
    <property type="entry name" value="Tyr-tRNA-ligase_bac-type"/>
</dbReference>
<dbReference type="InterPro" id="IPR002307">
    <property type="entry name" value="Tyr-tRNA-ligase"/>
</dbReference>
<dbReference type="Gene3D" id="3.10.290.10">
    <property type="entry name" value="RNA-binding S4 domain"/>
    <property type="match status" value="1"/>
</dbReference>
<comment type="similarity">
    <text evidence="10">Belongs to the class-I aminoacyl-tRNA synthetase family.</text>
</comment>
<dbReference type="InterPro" id="IPR002305">
    <property type="entry name" value="aa-tRNA-synth_Ic"/>
</dbReference>
<keyword evidence="4 10" id="KW-0067">ATP-binding</keyword>
<evidence type="ECO:0000256" key="2">
    <source>
        <dbReference type="ARBA" id="ARBA00022598"/>
    </source>
</evidence>